<evidence type="ECO:0000256" key="1">
    <source>
        <dbReference type="ARBA" id="ARBA00006066"/>
    </source>
</evidence>
<evidence type="ECO:0000313" key="5">
    <source>
        <dbReference type="Proteomes" id="UP001337655"/>
    </source>
</evidence>
<evidence type="ECO:0000313" key="4">
    <source>
        <dbReference type="EMBL" id="KAK5167637.1"/>
    </source>
</evidence>
<gene>
    <name evidence="4" type="primary">GPI12</name>
    <name evidence="4" type="ORF">LTR77_007336</name>
</gene>
<keyword evidence="4" id="KW-0378">Hydrolase</keyword>
<dbReference type="AlphaFoldDB" id="A0AAV9P4W9"/>
<keyword evidence="3" id="KW-0472">Membrane</keyword>
<dbReference type="InterPro" id="IPR024078">
    <property type="entry name" value="LmbE-like_dom_sf"/>
</dbReference>
<dbReference type="Pfam" id="PF02585">
    <property type="entry name" value="PIG-L"/>
    <property type="match status" value="1"/>
</dbReference>
<reference evidence="4 5" key="1">
    <citation type="submission" date="2023-08" db="EMBL/GenBank/DDBJ databases">
        <title>Black Yeasts Isolated from many extreme environments.</title>
        <authorList>
            <person name="Coleine C."/>
            <person name="Stajich J.E."/>
            <person name="Selbmann L."/>
        </authorList>
    </citation>
    <scope>NUCLEOTIDE SEQUENCE [LARGE SCALE GENOMIC DNA]</scope>
    <source>
        <strain evidence="4 5">CCFEE 5935</strain>
    </source>
</reference>
<sequence length="281" mass="31643">MELNYTLLSQLPLAILVLWIFTHYMTLTFPTLQGRRILLLIAHPDDEAMFFAPTLRRLSESSLQNQIYILCLSSGDADGLGHVRKDELKKSALMLGVTHPEHVVVLEDERFPDSMTQTWDAKQVGSVLTRYFAPDAAKGSVKQAPKALVDTIITFDEGGVSGHPNHVSLLHGAKAFLSQLMQRHTGWECPVKLYTLTTTNVVRKYSSVVDSAMTVITCLWKRKERGDFPTPVLAVSGFGDVRRAQRAMTTGHRSQMRWFRWGWIGVSRYMAVNDLVKVKVV</sequence>
<evidence type="ECO:0000256" key="2">
    <source>
        <dbReference type="ARBA" id="ARBA00012176"/>
    </source>
</evidence>
<dbReference type="GO" id="GO:0000225">
    <property type="term" value="F:N-acetylglucosaminylphosphatidylinositol deacetylase activity"/>
    <property type="evidence" value="ECO:0007669"/>
    <property type="project" value="UniProtKB-EC"/>
</dbReference>
<dbReference type="InterPro" id="IPR003737">
    <property type="entry name" value="GlcNAc_PI_deacetylase-related"/>
</dbReference>
<feature type="transmembrane region" description="Helical" evidence="3">
    <location>
        <begin position="12"/>
        <end position="32"/>
    </location>
</feature>
<keyword evidence="3" id="KW-1133">Transmembrane helix</keyword>
<dbReference type="Gene3D" id="3.40.50.10320">
    <property type="entry name" value="LmbE-like"/>
    <property type="match status" value="1"/>
</dbReference>
<dbReference type="PANTHER" id="PTHR12993">
    <property type="entry name" value="N-ACETYLGLUCOSAMINYL-PHOSPHATIDYLINOSITOL DE-N-ACETYLASE-RELATED"/>
    <property type="match status" value="1"/>
</dbReference>
<dbReference type="GO" id="GO:0005783">
    <property type="term" value="C:endoplasmic reticulum"/>
    <property type="evidence" value="ECO:0007669"/>
    <property type="project" value="TreeGrafter"/>
</dbReference>
<dbReference type="RefSeq" id="XP_064657343.1">
    <property type="nucleotide sequence ID" value="XM_064804573.1"/>
</dbReference>
<evidence type="ECO:0000256" key="3">
    <source>
        <dbReference type="SAM" id="Phobius"/>
    </source>
</evidence>
<keyword evidence="3" id="KW-0812">Transmembrane</keyword>
<proteinExistence type="inferred from homology"/>
<accession>A0AAV9P4W9</accession>
<protein>
    <recommendedName>
        <fullName evidence="2">N-acetylglucosaminylphosphatidylinositol deacetylase</fullName>
        <ecNumber evidence="2">3.5.1.89</ecNumber>
    </recommendedName>
</protein>
<comment type="similarity">
    <text evidence="1">Belongs to the PIGL family.</text>
</comment>
<dbReference type="SUPFAM" id="SSF102588">
    <property type="entry name" value="LmbE-like"/>
    <property type="match status" value="1"/>
</dbReference>
<keyword evidence="5" id="KW-1185">Reference proteome</keyword>
<dbReference type="PANTHER" id="PTHR12993:SF11">
    <property type="entry name" value="N-ACETYLGLUCOSAMINYL-PHOSPHATIDYLINOSITOL DE-N-ACETYLASE"/>
    <property type="match status" value="1"/>
</dbReference>
<dbReference type="EMBL" id="JAVRRT010000011">
    <property type="protein sequence ID" value="KAK5167637.1"/>
    <property type="molecule type" value="Genomic_DNA"/>
</dbReference>
<name>A0AAV9P4W9_9PEZI</name>
<comment type="caution">
    <text evidence="4">The sequence shown here is derived from an EMBL/GenBank/DDBJ whole genome shotgun (WGS) entry which is preliminary data.</text>
</comment>
<dbReference type="EC" id="3.5.1.89" evidence="2"/>
<dbReference type="Proteomes" id="UP001337655">
    <property type="component" value="Unassembled WGS sequence"/>
</dbReference>
<dbReference type="GeneID" id="89928672"/>
<organism evidence="4 5">
    <name type="scientific">Saxophila tyrrhenica</name>
    <dbReference type="NCBI Taxonomy" id="1690608"/>
    <lineage>
        <taxon>Eukaryota</taxon>
        <taxon>Fungi</taxon>
        <taxon>Dikarya</taxon>
        <taxon>Ascomycota</taxon>
        <taxon>Pezizomycotina</taxon>
        <taxon>Dothideomycetes</taxon>
        <taxon>Dothideomycetidae</taxon>
        <taxon>Mycosphaerellales</taxon>
        <taxon>Extremaceae</taxon>
        <taxon>Saxophila</taxon>
    </lineage>
</organism>